<keyword evidence="6" id="KW-0560">Oxidoreductase</keyword>
<evidence type="ECO:0000256" key="5">
    <source>
        <dbReference type="PIRSR" id="PIRSR602403-1"/>
    </source>
</evidence>
<keyword evidence="7" id="KW-1133">Transmembrane helix</keyword>
<dbReference type="GO" id="GO:0005506">
    <property type="term" value="F:iron ion binding"/>
    <property type="evidence" value="ECO:0007669"/>
    <property type="project" value="InterPro"/>
</dbReference>
<dbReference type="Pfam" id="PF00067">
    <property type="entry name" value="p450"/>
    <property type="match status" value="1"/>
</dbReference>
<keyword evidence="7" id="KW-0472">Membrane</keyword>
<proteinExistence type="inferred from homology"/>
<dbReference type="InterPro" id="IPR002403">
    <property type="entry name" value="Cyt_P450_E_grp-IV"/>
</dbReference>
<evidence type="ECO:0000256" key="2">
    <source>
        <dbReference type="ARBA" id="ARBA00010617"/>
    </source>
</evidence>
<dbReference type="PROSITE" id="PS00086">
    <property type="entry name" value="CYTOCHROME_P450"/>
    <property type="match status" value="1"/>
</dbReference>
<dbReference type="GO" id="GO:0004497">
    <property type="term" value="F:monooxygenase activity"/>
    <property type="evidence" value="ECO:0007669"/>
    <property type="project" value="UniProtKB-KW"/>
</dbReference>
<keyword evidence="7" id="KW-0812">Transmembrane</keyword>
<evidence type="ECO:0000256" key="1">
    <source>
        <dbReference type="ARBA" id="ARBA00001971"/>
    </source>
</evidence>
<dbReference type="GO" id="GO:0016705">
    <property type="term" value="F:oxidoreductase activity, acting on paired donors, with incorporation or reduction of molecular oxygen"/>
    <property type="evidence" value="ECO:0007669"/>
    <property type="project" value="InterPro"/>
</dbReference>
<feature type="transmembrane region" description="Helical" evidence="7">
    <location>
        <begin position="12"/>
        <end position="31"/>
    </location>
</feature>
<reference evidence="8 9" key="1">
    <citation type="journal article" date="2018" name="Mol. Biol. Evol.">
        <title>Broad Genomic Sampling Reveals a Smut Pathogenic Ancestry of the Fungal Clade Ustilaginomycotina.</title>
        <authorList>
            <person name="Kijpornyongpan T."/>
            <person name="Mondo S.J."/>
            <person name="Barry K."/>
            <person name="Sandor L."/>
            <person name="Lee J."/>
            <person name="Lipzen A."/>
            <person name="Pangilinan J."/>
            <person name="LaButti K."/>
            <person name="Hainaut M."/>
            <person name="Henrissat B."/>
            <person name="Grigoriev I.V."/>
            <person name="Spatafora J.W."/>
            <person name="Aime M.C."/>
        </authorList>
    </citation>
    <scope>NUCLEOTIDE SEQUENCE [LARGE SCALE GENOMIC DNA]</scope>
    <source>
        <strain evidence="8 9">MCA 4198</strain>
    </source>
</reference>
<dbReference type="GO" id="GO:0020037">
    <property type="term" value="F:heme binding"/>
    <property type="evidence" value="ECO:0007669"/>
    <property type="project" value="InterPro"/>
</dbReference>
<dbReference type="InterPro" id="IPR001128">
    <property type="entry name" value="Cyt_P450"/>
</dbReference>
<dbReference type="EMBL" id="KZ819642">
    <property type="protein sequence ID" value="PWN86770.1"/>
    <property type="molecule type" value="Genomic_DNA"/>
</dbReference>
<dbReference type="PRINTS" id="PR00465">
    <property type="entry name" value="EP450IV"/>
</dbReference>
<keyword evidence="6" id="KW-0503">Monooxygenase</keyword>
<comment type="similarity">
    <text evidence="2 6">Belongs to the cytochrome P450 family.</text>
</comment>
<evidence type="ECO:0000313" key="8">
    <source>
        <dbReference type="EMBL" id="PWN86770.1"/>
    </source>
</evidence>
<keyword evidence="4 5" id="KW-0408">Iron</keyword>
<keyword evidence="3 5" id="KW-0479">Metal-binding</keyword>
<keyword evidence="5 6" id="KW-0349">Heme</keyword>
<organism evidence="8 9">
    <name type="scientific">Acaromyces ingoldii</name>
    <dbReference type="NCBI Taxonomy" id="215250"/>
    <lineage>
        <taxon>Eukaryota</taxon>
        <taxon>Fungi</taxon>
        <taxon>Dikarya</taxon>
        <taxon>Basidiomycota</taxon>
        <taxon>Ustilaginomycotina</taxon>
        <taxon>Exobasidiomycetes</taxon>
        <taxon>Exobasidiales</taxon>
        <taxon>Cryptobasidiaceae</taxon>
        <taxon>Acaromyces</taxon>
    </lineage>
</organism>
<dbReference type="SUPFAM" id="SSF48264">
    <property type="entry name" value="Cytochrome P450"/>
    <property type="match status" value="1"/>
</dbReference>
<sequence length="497" mass="55649">MLDLIDVLFHQVSYAAISAAFFAAFVLYQVVQTLFFADLRHIPGPLLHRVTSFPHIWHVIRGDRIQWLDRLHNRYGDVVLLEPRFVVTCSGLGAKTIYSSNSLIKAPFYDTVGFGAGHKHLLQLKDVKSAGRIRKPLLKIMAKDNLNKLESLIHRHLDIFIKGIEGVPGQKVDMLLWLRLLAFDIISEASFGHDFGQLATGQFGTLTQTIFDSMRFGVLSSVIPGFRTICLLSPFPTLRRLHSSLQKLLMLGAKGIRTYDLSVTPDFVMAPHVLAPLFSDEESLIKEVSAFMIAGSDTSSTTLLYLFYEIALRPHLQQQLFDELSTATATGSDERITREDVEKLSLFNACIKETLRLHPPVPGVLPRLAPERGLTLGSPKSSLFVPSGVVVSSSVARTQTHADVFDEPYEFRPERWLSDVTEDMKQAWMPFSLGQRNCVGMSLAWSEIYIVAATVLRRYWLDVPPETTPESMSMVEGFFTLPSSGKCVLEIAPRKAQ</sequence>
<dbReference type="PRINTS" id="PR00385">
    <property type="entry name" value="P450"/>
</dbReference>
<gene>
    <name evidence="8" type="ORF">FA10DRAFT_297772</name>
</gene>
<dbReference type="InterPro" id="IPR017972">
    <property type="entry name" value="Cyt_P450_CS"/>
</dbReference>
<evidence type="ECO:0000256" key="6">
    <source>
        <dbReference type="RuleBase" id="RU000461"/>
    </source>
</evidence>
<evidence type="ECO:0000256" key="7">
    <source>
        <dbReference type="SAM" id="Phobius"/>
    </source>
</evidence>
<dbReference type="InParanoid" id="A0A316YA92"/>
<accession>A0A316YA92</accession>
<dbReference type="InterPro" id="IPR036396">
    <property type="entry name" value="Cyt_P450_sf"/>
</dbReference>
<name>A0A316YA92_9BASI</name>
<protein>
    <submittedName>
        <fullName evidence="8">Cytochrome P450</fullName>
    </submittedName>
</protein>
<dbReference type="OrthoDB" id="3945418at2759"/>
<dbReference type="AlphaFoldDB" id="A0A316YA92"/>
<feature type="binding site" description="axial binding residue" evidence="5">
    <location>
        <position position="438"/>
    </location>
    <ligand>
        <name>heme</name>
        <dbReference type="ChEBI" id="CHEBI:30413"/>
    </ligand>
    <ligandPart>
        <name>Fe</name>
        <dbReference type="ChEBI" id="CHEBI:18248"/>
    </ligandPart>
</feature>
<dbReference type="Gene3D" id="1.10.630.10">
    <property type="entry name" value="Cytochrome P450"/>
    <property type="match status" value="1"/>
</dbReference>
<comment type="cofactor">
    <cofactor evidence="1 5">
        <name>heme</name>
        <dbReference type="ChEBI" id="CHEBI:30413"/>
    </cofactor>
</comment>
<evidence type="ECO:0000256" key="4">
    <source>
        <dbReference type="ARBA" id="ARBA00023004"/>
    </source>
</evidence>
<dbReference type="RefSeq" id="XP_025373968.1">
    <property type="nucleotide sequence ID" value="XM_025524544.1"/>
</dbReference>
<evidence type="ECO:0000256" key="3">
    <source>
        <dbReference type="ARBA" id="ARBA00022723"/>
    </source>
</evidence>
<keyword evidence="9" id="KW-1185">Reference proteome</keyword>
<dbReference type="GeneID" id="37046460"/>
<evidence type="ECO:0000313" key="9">
    <source>
        <dbReference type="Proteomes" id="UP000245768"/>
    </source>
</evidence>
<dbReference type="Proteomes" id="UP000245768">
    <property type="component" value="Unassembled WGS sequence"/>
</dbReference>
<dbReference type="STRING" id="215250.A0A316YA92"/>
<dbReference type="PANTHER" id="PTHR24305">
    <property type="entry name" value="CYTOCHROME P450"/>
    <property type="match status" value="1"/>
</dbReference>
<dbReference type="InterPro" id="IPR050121">
    <property type="entry name" value="Cytochrome_P450_monoxygenase"/>
</dbReference>
<dbReference type="PANTHER" id="PTHR24305:SF108">
    <property type="entry name" value="P450, PUTATIVE (EUROFUNG)-RELATED"/>
    <property type="match status" value="1"/>
</dbReference>